<comment type="caution">
    <text evidence="3">The sequence shown here is derived from an EMBL/GenBank/DDBJ whole genome shotgun (WGS) entry which is preliminary data.</text>
</comment>
<dbReference type="EMBL" id="CADEBD010000553">
    <property type="protein sequence ID" value="CAB3257577.1"/>
    <property type="molecule type" value="Genomic_DNA"/>
</dbReference>
<feature type="coiled-coil region" evidence="1">
    <location>
        <begin position="108"/>
        <end position="142"/>
    </location>
</feature>
<accession>A0A8S1BEP0</accession>
<dbReference type="AlphaFoldDB" id="A0A8S1BEP0"/>
<dbReference type="OrthoDB" id="10035764at2759"/>
<organism evidence="3 4">
    <name type="scientific">Arctia plantaginis</name>
    <name type="common">Wood tiger moth</name>
    <name type="synonym">Phalaena plantaginis</name>
    <dbReference type="NCBI Taxonomy" id="874455"/>
    <lineage>
        <taxon>Eukaryota</taxon>
        <taxon>Metazoa</taxon>
        <taxon>Ecdysozoa</taxon>
        <taxon>Arthropoda</taxon>
        <taxon>Hexapoda</taxon>
        <taxon>Insecta</taxon>
        <taxon>Pterygota</taxon>
        <taxon>Neoptera</taxon>
        <taxon>Endopterygota</taxon>
        <taxon>Lepidoptera</taxon>
        <taxon>Glossata</taxon>
        <taxon>Ditrysia</taxon>
        <taxon>Noctuoidea</taxon>
        <taxon>Erebidae</taxon>
        <taxon>Arctiinae</taxon>
        <taxon>Arctia</taxon>
    </lineage>
</organism>
<evidence type="ECO:0000256" key="1">
    <source>
        <dbReference type="SAM" id="Coils"/>
    </source>
</evidence>
<evidence type="ECO:0000313" key="4">
    <source>
        <dbReference type="Proteomes" id="UP000494256"/>
    </source>
</evidence>
<evidence type="ECO:0000256" key="2">
    <source>
        <dbReference type="SAM" id="MobiDB-lite"/>
    </source>
</evidence>
<name>A0A8S1BEP0_ARCPL</name>
<feature type="region of interest" description="Disordered" evidence="2">
    <location>
        <begin position="1"/>
        <end position="25"/>
    </location>
</feature>
<proteinExistence type="predicted"/>
<sequence>MPNLRRSPPLSKSHSMSESDVDKAGPFSVSRDEIVHITQRDHKRRRVADECSETSDLRQIVREELHEMICALQSQQNSRLDVLEKYISEIKLQNDTTHRNHLDIEKSIEFVASKVDDIQVTINRLEEQRKEIASQIAHIEEKCETRERLSRKTSVLIRNIPKQKSETKEKLFEMVKKLSTTLGIKIEECGMRDVYRTPSKPNQNTTGIIAEFTSTLLKEKLLTAAKTHKLNSLRFKTEQLNSSHMGLDRPKMDDTQSIKVISVELPCESWRRKATHLEWQSEQIGERYYISRQSDTDILLQLFVKELNDVV</sequence>
<gene>
    <name evidence="3" type="ORF">APLA_LOCUS15910</name>
</gene>
<reference evidence="3 4" key="1">
    <citation type="submission" date="2020-04" db="EMBL/GenBank/DDBJ databases">
        <authorList>
            <person name="Wallbank WR R."/>
            <person name="Pardo Diaz C."/>
            <person name="Kozak K."/>
            <person name="Martin S."/>
            <person name="Jiggins C."/>
            <person name="Moest M."/>
            <person name="Warren A I."/>
            <person name="Byers J.R.P. K."/>
            <person name="Montejo-Kovacevich G."/>
            <person name="Yen C E."/>
        </authorList>
    </citation>
    <scope>NUCLEOTIDE SEQUENCE [LARGE SCALE GENOMIC DNA]</scope>
</reference>
<protein>
    <submittedName>
        <fullName evidence="3">Uncharacterized protein</fullName>
    </submittedName>
</protein>
<evidence type="ECO:0000313" key="3">
    <source>
        <dbReference type="EMBL" id="CAB3257577.1"/>
    </source>
</evidence>
<dbReference type="Proteomes" id="UP000494256">
    <property type="component" value="Unassembled WGS sequence"/>
</dbReference>
<keyword evidence="1" id="KW-0175">Coiled coil</keyword>